<evidence type="ECO:0000256" key="3">
    <source>
        <dbReference type="ARBA" id="ARBA00023125"/>
    </source>
</evidence>
<dbReference type="Gene3D" id="1.25.40.10">
    <property type="entry name" value="Tetratricopeptide repeat domain"/>
    <property type="match status" value="1"/>
</dbReference>
<dbReference type="RefSeq" id="WP_250195133.1">
    <property type="nucleotide sequence ID" value="NZ_CP097635.1"/>
</dbReference>
<dbReference type="PROSITE" id="PS51755">
    <property type="entry name" value="OMPR_PHOB"/>
    <property type="match status" value="1"/>
</dbReference>
<keyword evidence="2" id="KW-0067">ATP-binding</keyword>
<evidence type="ECO:0000313" key="8">
    <source>
        <dbReference type="EMBL" id="URI06869.1"/>
    </source>
</evidence>
<dbReference type="InterPro" id="IPR029787">
    <property type="entry name" value="Nucleotide_cyclase"/>
</dbReference>
<feature type="domain" description="Guanylate cyclase" evidence="6">
    <location>
        <begin position="129"/>
        <end position="255"/>
    </location>
</feature>
<dbReference type="Gene3D" id="1.10.10.10">
    <property type="entry name" value="Winged helix-like DNA-binding domain superfamily/Winged helix DNA-binding domain"/>
    <property type="match status" value="1"/>
</dbReference>
<evidence type="ECO:0000256" key="4">
    <source>
        <dbReference type="PROSITE-ProRule" id="PRU01091"/>
    </source>
</evidence>
<dbReference type="Gene3D" id="3.30.70.1230">
    <property type="entry name" value="Nucleotide cyclase"/>
    <property type="match status" value="1"/>
</dbReference>
<evidence type="ECO:0000313" key="9">
    <source>
        <dbReference type="Proteomes" id="UP001056201"/>
    </source>
</evidence>
<feature type="DNA-binding region" description="OmpR/PhoB-type" evidence="4">
    <location>
        <begin position="2"/>
        <end position="95"/>
    </location>
</feature>
<gene>
    <name evidence="8" type="ORF">MW290_13320</name>
</gene>
<dbReference type="SUPFAM" id="SSF55073">
    <property type="entry name" value="Nucleotide cyclase"/>
    <property type="match status" value="1"/>
</dbReference>
<sequence length="1169" mass="125094">MVNPVRFTHFELRPIERLLLAQGQPVALGSRAFDVLRVLVDKAGELVRKDELLDQVWPGLVVEENNLQVQISALRRALGVKAIATIPGQGYRFALPVEATRVTGDSAAGDTTPAPRPAPAGVPQRRSVTLLQARFEGLQRLLAQAGPEALDDALGLLQPSLQAILDNRGGLLSRFDMLGFEALFGLPSAHEDDVLQAAEAGLELVAEVQRQGRSLGAALGLRVGVAHGSVVASPVAVPAGWRIAGGLPPLAAALAAAVPRHEVAVCEDTRRLLSPYFQLQPLWAATAAEAADGPAGAQTPTAALPAWRLGARTGADSRIDAAMARGFTPLVGRADELDTLRGWLDEALRGSGHAVNVVADAGFGKSRLMHEFRQRIGPQEATVLTTRCSPQGRLGAFLPFIQLLREALALAGVPAAERESRAVQQLLAIDAHLQPWLPHLLHLLSIPSSGHPLPATLEGDARRHALGQALVATLTVAAAATPLVLVFDDWHWADEASGEVLEQLVEVVASHRILIVVTARPQTALAWSRHVHCSQLGLRPLTHAQTTLVVRSMCEAGHVPAPIADAIHARTEGNPFFAEELCRTLLDLGHLHLAEDGGLAARRPLATVELPSTIEAVIQARLDLLPPEAQAIARLAAVIGREFTRGELQALWPEPEQVPPALQVLATAALVQPTRLVPEPAYRFRHALSQVVAYDSLLQRQRRELHEQVGRLLELRQADRLDDALELLAYHFGLGTSQDKAVDYALRAGAKAARQAAHAVAARHFQAAIDRLEAHADGTSLDDAAAGRLLDAHVALGHSLTLLHGYAEPQLVHTCERARQLSRQGGPMASRFAASWMLWRYYYNRAQLLEAEAMAEQLLTMAQAADEPQRLLAAHTARGIVLYLQGRCAEAAPALQAALALHEPATEAQLALQYGASPTVMAGSFLGGALNVLGDTKGAERACRQAQALAAQLAHPGSQALAGFYLSGFLLLNGHAPQALAEAQALAELAQRHEFAHWLLLARMNAALAQLPDPARAAQALADYRAATEAVMAAGVDLLRIPYHLVLARVSLQARQPEQVQQHLQAAEAAMQQGRVGLFELPLRSVRALALLATDVQAALQDFGEALALAASRQARLQQLDIALDLAQALRRAGRLQEAPRLLGPALDTLRQAAATPLVTRLRQLVEGS</sequence>
<dbReference type="CDD" id="cd00383">
    <property type="entry name" value="trans_reg_C"/>
    <property type="match status" value="1"/>
</dbReference>
<dbReference type="EMBL" id="CP097635">
    <property type="protein sequence ID" value="URI06869.1"/>
    <property type="molecule type" value="Genomic_DNA"/>
</dbReference>
<name>A0ABY4S6M7_AQUTE</name>
<evidence type="ECO:0000256" key="1">
    <source>
        <dbReference type="ARBA" id="ARBA00022741"/>
    </source>
</evidence>
<accession>A0ABY4S6M7</accession>
<dbReference type="Proteomes" id="UP001056201">
    <property type="component" value="Chromosome 1"/>
</dbReference>
<dbReference type="Pfam" id="PF13191">
    <property type="entry name" value="AAA_16"/>
    <property type="match status" value="1"/>
</dbReference>
<feature type="region of interest" description="Disordered" evidence="5">
    <location>
        <begin position="104"/>
        <end position="124"/>
    </location>
</feature>
<evidence type="ECO:0000259" key="7">
    <source>
        <dbReference type="PROSITE" id="PS51755"/>
    </source>
</evidence>
<dbReference type="SUPFAM" id="SSF48452">
    <property type="entry name" value="TPR-like"/>
    <property type="match status" value="1"/>
</dbReference>
<feature type="domain" description="OmpR/PhoB-type" evidence="7">
    <location>
        <begin position="2"/>
        <end position="95"/>
    </location>
</feature>
<dbReference type="SMART" id="SM00044">
    <property type="entry name" value="CYCc"/>
    <property type="match status" value="1"/>
</dbReference>
<dbReference type="PROSITE" id="PS50125">
    <property type="entry name" value="GUANYLATE_CYCLASE_2"/>
    <property type="match status" value="1"/>
</dbReference>
<dbReference type="Pfam" id="PF00211">
    <property type="entry name" value="Guanylate_cyc"/>
    <property type="match status" value="1"/>
</dbReference>
<evidence type="ECO:0000256" key="5">
    <source>
        <dbReference type="SAM" id="MobiDB-lite"/>
    </source>
</evidence>
<evidence type="ECO:0000259" key="6">
    <source>
        <dbReference type="PROSITE" id="PS50125"/>
    </source>
</evidence>
<dbReference type="SUPFAM" id="SSF46894">
    <property type="entry name" value="C-terminal effector domain of the bipartite response regulators"/>
    <property type="match status" value="1"/>
</dbReference>
<keyword evidence="9" id="KW-1185">Reference proteome</keyword>
<evidence type="ECO:0000256" key="2">
    <source>
        <dbReference type="ARBA" id="ARBA00022840"/>
    </source>
</evidence>
<dbReference type="SMART" id="SM00862">
    <property type="entry name" value="Trans_reg_C"/>
    <property type="match status" value="1"/>
</dbReference>
<dbReference type="InterPro" id="IPR041664">
    <property type="entry name" value="AAA_16"/>
</dbReference>
<reference evidence="8" key="1">
    <citation type="submission" date="2022-05" db="EMBL/GenBank/DDBJ databases">
        <title>An RpoN-dependent PEP-CTERM gene is involved in floc formation of an Aquincola tertiaricarbonis strain.</title>
        <authorList>
            <person name="Qiu D."/>
            <person name="Xia M."/>
        </authorList>
    </citation>
    <scope>NUCLEOTIDE SEQUENCE</scope>
    <source>
        <strain evidence="8">RN12</strain>
    </source>
</reference>
<dbReference type="InterPro" id="IPR011990">
    <property type="entry name" value="TPR-like_helical_dom_sf"/>
</dbReference>
<dbReference type="InterPro" id="IPR001054">
    <property type="entry name" value="A/G_cyclase"/>
</dbReference>
<dbReference type="Pfam" id="PF00486">
    <property type="entry name" value="Trans_reg_C"/>
    <property type="match status" value="1"/>
</dbReference>
<dbReference type="SUPFAM" id="SSF52540">
    <property type="entry name" value="P-loop containing nucleoside triphosphate hydrolases"/>
    <property type="match status" value="1"/>
</dbReference>
<protein>
    <submittedName>
        <fullName evidence="8">AAA family ATPase</fullName>
    </submittedName>
</protein>
<dbReference type="InterPro" id="IPR036388">
    <property type="entry name" value="WH-like_DNA-bd_sf"/>
</dbReference>
<dbReference type="InterPro" id="IPR001867">
    <property type="entry name" value="OmpR/PhoB-type_DNA-bd"/>
</dbReference>
<dbReference type="InterPro" id="IPR016032">
    <property type="entry name" value="Sig_transdc_resp-reg_C-effctor"/>
</dbReference>
<proteinExistence type="predicted"/>
<dbReference type="PANTHER" id="PTHR16305">
    <property type="entry name" value="TESTICULAR SOLUBLE ADENYLYL CYCLASE"/>
    <property type="match status" value="1"/>
</dbReference>
<dbReference type="PANTHER" id="PTHR16305:SF28">
    <property type="entry name" value="GUANYLATE CYCLASE DOMAIN-CONTAINING PROTEIN"/>
    <property type="match status" value="1"/>
</dbReference>
<keyword evidence="3 4" id="KW-0238">DNA-binding</keyword>
<keyword evidence="1" id="KW-0547">Nucleotide-binding</keyword>
<organism evidence="8 9">
    <name type="scientific">Aquincola tertiaricarbonis</name>
    <dbReference type="NCBI Taxonomy" id="391953"/>
    <lineage>
        <taxon>Bacteria</taxon>
        <taxon>Pseudomonadati</taxon>
        <taxon>Pseudomonadota</taxon>
        <taxon>Betaproteobacteria</taxon>
        <taxon>Burkholderiales</taxon>
        <taxon>Sphaerotilaceae</taxon>
        <taxon>Aquincola</taxon>
    </lineage>
</organism>
<dbReference type="InterPro" id="IPR027417">
    <property type="entry name" value="P-loop_NTPase"/>
</dbReference>